<evidence type="ECO:0000313" key="1">
    <source>
        <dbReference type="EMBL" id="MBX52403.1"/>
    </source>
</evidence>
<dbReference type="EMBL" id="GGEC01071919">
    <property type="protein sequence ID" value="MBX52403.1"/>
    <property type="molecule type" value="Transcribed_RNA"/>
</dbReference>
<proteinExistence type="predicted"/>
<reference evidence="1" key="1">
    <citation type="submission" date="2018-02" db="EMBL/GenBank/DDBJ databases">
        <title>Rhizophora mucronata_Transcriptome.</title>
        <authorList>
            <person name="Meera S.P."/>
            <person name="Sreeshan A."/>
            <person name="Augustine A."/>
        </authorList>
    </citation>
    <scope>NUCLEOTIDE SEQUENCE</scope>
    <source>
        <tissue evidence="1">Leaf</tissue>
    </source>
</reference>
<accession>A0A2P2PCH5</accession>
<name>A0A2P2PCH5_RHIMU</name>
<organism evidence="1">
    <name type="scientific">Rhizophora mucronata</name>
    <name type="common">Asiatic mangrove</name>
    <dbReference type="NCBI Taxonomy" id="61149"/>
    <lineage>
        <taxon>Eukaryota</taxon>
        <taxon>Viridiplantae</taxon>
        <taxon>Streptophyta</taxon>
        <taxon>Embryophyta</taxon>
        <taxon>Tracheophyta</taxon>
        <taxon>Spermatophyta</taxon>
        <taxon>Magnoliopsida</taxon>
        <taxon>eudicotyledons</taxon>
        <taxon>Gunneridae</taxon>
        <taxon>Pentapetalae</taxon>
        <taxon>rosids</taxon>
        <taxon>fabids</taxon>
        <taxon>Malpighiales</taxon>
        <taxon>Rhizophoraceae</taxon>
        <taxon>Rhizophora</taxon>
    </lineage>
</organism>
<protein>
    <submittedName>
        <fullName evidence="1">Uncharacterized protein</fullName>
    </submittedName>
</protein>
<sequence>MHKASQTSRRTNPAKIKQVSFHFLASCISKKPPDVNVPF</sequence>
<dbReference type="AlphaFoldDB" id="A0A2P2PCH5"/>